<dbReference type="GO" id="GO:0052689">
    <property type="term" value="F:carboxylic ester hydrolase activity"/>
    <property type="evidence" value="ECO:0007669"/>
    <property type="project" value="UniProtKB-KW"/>
</dbReference>
<evidence type="ECO:0000313" key="8">
    <source>
        <dbReference type="Proteomes" id="UP001497623"/>
    </source>
</evidence>
<feature type="chain" id="PRO_5043741121" description="Carboxylesterase type B domain-containing protein" evidence="5">
    <location>
        <begin position="21"/>
        <end position="157"/>
    </location>
</feature>
<dbReference type="InterPro" id="IPR002018">
    <property type="entry name" value="CarbesteraseB"/>
</dbReference>
<name>A0AAV2R2T5_MEGNR</name>
<dbReference type="PANTHER" id="PTHR43142">
    <property type="entry name" value="CARBOXYLIC ESTER HYDROLASE"/>
    <property type="match status" value="1"/>
</dbReference>
<protein>
    <recommendedName>
        <fullName evidence="6">Carboxylesterase type B domain-containing protein</fullName>
    </recommendedName>
</protein>
<keyword evidence="2" id="KW-0719">Serine esterase</keyword>
<dbReference type="PANTHER" id="PTHR43142:SF1">
    <property type="entry name" value="CARBOXYLIC ESTER HYDROLASE"/>
    <property type="match status" value="1"/>
</dbReference>
<dbReference type="InterPro" id="IPR029058">
    <property type="entry name" value="AB_hydrolase_fold"/>
</dbReference>
<dbReference type="Proteomes" id="UP001497623">
    <property type="component" value="Unassembled WGS sequence"/>
</dbReference>
<sequence>MGPTRLCFILLISVIVSVEPWSSPLEFLSRKQEAPVINYGLEGVVTQADWDRVTRDDLEDPVWPHPTLGGGTKVAGKNMVTIKDRPIFAFKGLKYGVGPVGENKNLRFKPSMDPGKYWDGDTLDATVMGDKCAQKAMLGKVPSGSDDCLFLNVFTPQ</sequence>
<organism evidence="7 8">
    <name type="scientific">Meganyctiphanes norvegica</name>
    <name type="common">Northern krill</name>
    <name type="synonym">Thysanopoda norvegica</name>
    <dbReference type="NCBI Taxonomy" id="48144"/>
    <lineage>
        <taxon>Eukaryota</taxon>
        <taxon>Metazoa</taxon>
        <taxon>Ecdysozoa</taxon>
        <taxon>Arthropoda</taxon>
        <taxon>Crustacea</taxon>
        <taxon>Multicrustacea</taxon>
        <taxon>Malacostraca</taxon>
        <taxon>Eumalacostraca</taxon>
        <taxon>Eucarida</taxon>
        <taxon>Euphausiacea</taxon>
        <taxon>Euphausiidae</taxon>
        <taxon>Meganyctiphanes</taxon>
    </lineage>
</organism>
<evidence type="ECO:0000256" key="5">
    <source>
        <dbReference type="SAM" id="SignalP"/>
    </source>
</evidence>
<proteinExistence type="inferred from homology"/>
<evidence type="ECO:0000256" key="3">
    <source>
        <dbReference type="ARBA" id="ARBA00022801"/>
    </source>
</evidence>
<gene>
    <name evidence="7" type="ORF">MNOR_LOCUS18244</name>
</gene>
<keyword evidence="4" id="KW-0325">Glycoprotein</keyword>
<dbReference type="Pfam" id="PF00135">
    <property type="entry name" value="COesterase"/>
    <property type="match status" value="1"/>
</dbReference>
<comment type="caution">
    <text evidence="7">The sequence shown here is derived from an EMBL/GenBank/DDBJ whole genome shotgun (WGS) entry which is preliminary data.</text>
</comment>
<evidence type="ECO:0000256" key="4">
    <source>
        <dbReference type="ARBA" id="ARBA00023180"/>
    </source>
</evidence>
<dbReference type="AlphaFoldDB" id="A0AAV2R2T5"/>
<reference evidence="7 8" key="1">
    <citation type="submission" date="2024-05" db="EMBL/GenBank/DDBJ databases">
        <authorList>
            <person name="Wallberg A."/>
        </authorList>
    </citation>
    <scope>NUCLEOTIDE SEQUENCE [LARGE SCALE GENOMIC DNA]</scope>
</reference>
<evidence type="ECO:0000313" key="7">
    <source>
        <dbReference type="EMBL" id="CAL4106052.1"/>
    </source>
</evidence>
<dbReference type="SUPFAM" id="SSF53474">
    <property type="entry name" value="alpha/beta-Hydrolases"/>
    <property type="match status" value="1"/>
</dbReference>
<evidence type="ECO:0000256" key="2">
    <source>
        <dbReference type="ARBA" id="ARBA00022487"/>
    </source>
</evidence>
<feature type="domain" description="Carboxylesterase type B" evidence="6">
    <location>
        <begin position="73"/>
        <end position="157"/>
    </location>
</feature>
<dbReference type="Gene3D" id="3.40.50.1820">
    <property type="entry name" value="alpha/beta hydrolase"/>
    <property type="match status" value="1"/>
</dbReference>
<keyword evidence="8" id="KW-1185">Reference proteome</keyword>
<dbReference type="InterPro" id="IPR019819">
    <property type="entry name" value="Carboxylesterase_B_CS"/>
</dbReference>
<comment type="similarity">
    <text evidence="1">Belongs to the type-B carboxylesterase/lipase family.</text>
</comment>
<accession>A0AAV2R2T5</accession>
<keyword evidence="3" id="KW-0378">Hydrolase</keyword>
<evidence type="ECO:0000256" key="1">
    <source>
        <dbReference type="ARBA" id="ARBA00005964"/>
    </source>
</evidence>
<feature type="non-terminal residue" evidence="7">
    <location>
        <position position="157"/>
    </location>
</feature>
<evidence type="ECO:0000259" key="6">
    <source>
        <dbReference type="Pfam" id="PF00135"/>
    </source>
</evidence>
<dbReference type="PROSITE" id="PS00941">
    <property type="entry name" value="CARBOXYLESTERASE_B_2"/>
    <property type="match status" value="1"/>
</dbReference>
<keyword evidence="5" id="KW-0732">Signal</keyword>
<feature type="signal peptide" evidence="5">
    <location>
        <begin position="1"/>
        <end position="20"/>
    </location>
</feature>
<dbReference type="EMBL" id="CAXKWB010012946">
    <property type="protein sequence ID" value="CAL4106052.1"/>
    <property type="molecule type" value="Genomic_DNA"/>
</dbReference>